<dbReference type="InterPro" id="IPR023809">
    <property type="entry name" value="Thiopep_bacteriocin_synth_dom"/>
</dbReference>
<keyword evidence="4" id="KW-1185">Reference proteome</keyword>
<evidence type="ECO:0000313" key="4">
    <source>
        <dbReference type="Proteomes" id="UP001207742"/>
    </source>
</evidence>
<comment type="caution">
    <text evidence="3">The sequence shown here is derived from an EMBL/GenBank/DDBJ whole genome shotgun (WGS) entry which is preliminary data.</text>
</comment>
<reference evidence="3 4" key="1">
    <citation type="submission" date="2022-10" db="EMBL/GenBank/DDBJ databases">
        <title>Chitinophaga nivalis PC15 sp. nov., isolated from Pyeongchang county, South Korea.</title>
        <authorList>
            <person name="Trinh H.N."/>
        </authorList>
    </citation>
    <scope>NUCLEOTIDE SEQUENCE [LARGE SCALE GENOMIC DNA]</scope>
    <source>
        <strain evidence="3 4">PC14</strain>
    </source>
</reference>
<accession>A0ABT3IU22</accession>
<evidence type="ECO:0000259" key="2">
    <source>
        <dbReference type="Pfam" id="PF14028"/>
    </source>
</evidence>
<evidence type="ECO:0000313" key="3">
    <source>
        <dbReference type="EMBL" id="MCW3487466.1"/>
    </source>
</evidence>
<organism evidence="3 4">
    <name type="scientific">Chitinophaga nivalis</name>
    <dbReference type="NCBI Taxonomy" id="2991709"/>
    <lineage>
        <taxon>Bacteria</taxon>
        <taxon>Pseudomonadati</taxon>
        <taxon>Bacteroidota</taxon>
        <taxon>Chitinophagia</taxon>
        <taxon>Chitinophagales</taxon>
        <taxon>Chitinophagaceae</taxon>
        <taxon>Chitinophaga</taxon>
    </lineage>
</organism>
<dbReference type="EMBL" id="JAPDNS010000002">
    <property type="protein sequence ID" value="MCW3487466.1"/>
    <property type="molecule type" value="Genomic_DNA"/>
</dbReference>
<feature type="domain" description="Thiopeptide-type bacteriocin biosynthesis" evidence="2">
    <location>
        <begin position="769"/>
        <end position="1041"/>
    </location>
</feature>
<protein>
    <submittedName>
        <fullName evidence="3">Lantibiotic dehydratase</fullName>
    </submittedName>
</protein>
<feature type="domain" description="Lantibiotic dehydratase N-terminal" evidence="1">
    <location>
        <begin position="45"/>
        <end position="701"/>
    </location>
</feature>
<sequence length="1051" mass="119488">MSRLAPCDFYLLRIPLLSYDKPLQLHHRSNNDYVLFLRAIRQLYADPLLQEAIFLASPALFDEMMKWLAAGIDTAVSTTPQHHKLVKTLYQYLLRMSSRCTPYGLFAGCTVGTLHPQTTELRLATVQSWEKVSRLDMNYLSELATELIKLPEIREQVLFYPNNSLYETGASYRYFEYQLHDKKRYYYLSAFTRTSYLTHIMEAAATGIRIGELTTLLTGMDIPPDVATTFIDELINNQILIASTDPRISGADYFTSLITFLEEQVPQTAVLAPLQEIHHLLLQQEDGIRRNLHIRDIITAHFPAINGKDLIQVDLFYRPAAAAIARPVINSIVQRIEQLCILGKGFVNTDLLTFKEKFLQRYDQREIPLMQALDSESGIGYGIITGDNASYTPLIDDLVLPALKKDTETVWDAVKKLILRKYLAARESQAREVFITEEDLQQLAAEKEARPLPPGLYTMGALIARDAAALDNGDFRFVLKSCGGPNALALMGRFAAGNEVLTTQMRQYAAAEQALEKDRIFAEVIHLPEGRMGNILLRPQLYDYEIPFLGNAAMPAAAQLPVSDLLVSVRNNKVILRSAKLGKEVIPRLTSAHNFTQGLPAYKFLCDLQYQQQTISIQWDWDFLEEQSFLPRVSYQEIILERARWYITKAAFDELLALQHTPDAALLLLQAQFGIPEQVLLSEGDNELPVDFTCTFARSLLTDKLAKSNVILYEQLFNADTRLLSDGTAAYCNEIIIPVRNTTYQPDPGTQAAPPVPANQRIFAPGSAWLYAKIYCGSKWVDKLLVKELLPLIRSWQHEGWITSWFFIRYQDPDTHIRIRFHHTAGGNFSGILMASLSAAIAPYLENDLVQKLQFDTYIREVERYGSYTMLLSEALFYHDSHAVIQLLALHNGRSNEERWQYALLGAAELLRDFGCTLVEKLQLCTDLQQGFFKEHKGDHTLMLQLNNKYRQHTKTMATLLATDAGEGILPPDVTAVFQERSAAQRAVSQQLQELIQQQLVTPADKVRLLGDYLHMFLNRLFIANARLHELVIYHYLMKYYTSQMAMQGNK</sequence>
<dbReference type="NCBIfam" id="TIGR03891">
    <property type="entry name" value="thiopep_ocin"/>
    <property type="match status" value="1"/>
</dbReference>
<dbReference type="Proteomes" id="UP001207742">
    <property type="component" value="Unassembled WGS sequence"/>
</dbReference>
<dbReference type="RefSeq" id="WP_264735318.1">
    <property type="nucleotide sequence ID" value="NZ_JAPDNR010000001.1"/>
</dbReference>
<evidence type="ECO:0000259" key="1">
    <source>
        <dbReference type="Pfam" id="PF04738"/>
    </source>
</evidence>
<proteinExistence type="predicted"/>
<gene>
    <name evidence="3" type="ORF">OL497_26455</name>
</gene>
<dbReference type="Pfam" id="PF14028">
    <property type="entry name" value="Lant_dehydr_C"/>
    <property type="match status" value="1"/>
</dbReference>
<name>A0ABT3IU22_9BACT</name>
<dbReference type="Pfam" id="PF04738">
    <property type="entry name" value="Lant_dehydr_N"/>
    <property type="match status" value="1"/>
</dbReference>
<dbReference type="InterPro" id="IPR006827">
    <property type="entry name" value="Lant_deHydtase_N"/>
</dbReference>